<name>A0A6J4P894_9ACTN</name>
<dbReference type="EMBL" id="CADCVA010000087">
    <property type="protein sequence ID" value="CAA9408802.1"/>
    <property type="molecule type" value="Genomic_DNA"/>
</dbReference>
<keyword evidence="1" id="KW-1133">Transmembrane helix</keyword>
<reference evidence="2" key="1">
    <citation type="submission" date="2020-02" db="EMBL/GenBank/DDBJ databases">
        <authorList>
            <person name="Meier V. D."/>
        </authorList>
    </citation>
    <scope>NUCLEOTIDE SEQUENCE</scope>
    <source>
        <strain evidence="2">AVDCRST_MAG82</strain>
    </source>
</reference>
<evidence type="ECO:0000313" key="2">
    <source>
        <dbReference type="EMBL" id="CAA9408802.1"/>
    </source>
</evidence>
<proteinExistence type="predicted"/>
<dbReference type="InterPro" id="IPR047961">
    <property type="entry name" value="Transp_suffix-like"/>
</dbReference>
<feature type="transmembrane region" description="Helical" evidence="1">
    <location>
        <begin position="34"/>
        <end position="54"/>
    </location>
</feature>
<gene>
    <name evidence="2" type="ORF">AVDCRST_MAG82-662</name>
</gene>
<evidence type="ECO:0008006" key="3">
    <source>
        <dbReference type="Google" id="ProtNLM"/>
    </source>
</evidence>
<organism evidence="2">
    <name type="scientific">uncultured Rubrobacteraceae bacterium</name>
    <dbReference type="NCBI Taxonomy" id="349277"/>
    <lineage>
        <taxon>Bacteria</taxon>
        <taxon>Bacillati</taxon>
        <taxon>Actinomycetota</taxon>
        <taxon>Rubrobacteria</taxon>
        <taxon>Rubrobacterales</taxon>
        <taxon>Rubrobacteraceae</taxon>
        <taxon>environmental samples</taxon>
    </lineage>
</organism>
<sequence>MVLLVAAVLFWVAAPAVLLTPLSAAQKAWTSSAFLVLGEVAFWIAAVALGREVFRRYRRFLDPRGWLGKKRH</sequence>
<dbReference type="NCBIfam" id="NF033684">
    <property type="entry name" value="suffix_2_RND"/>
    <property type="match status" value="1"/>
</dbReference>
<dbReference type="AlphaFoldDB" id="A0A6J4P894"/>
<keyword evidence="1" id="KW-0472">Membrane</keyword>
<keyword evidence="1" id="KW-0812">Transmembrane</keyword>
<accession>A0A6J4P894</accession>
<protein>
    <recommendedName>
        <fullName evidence="3">Transporter suffix domain-containing protein</fullName>
    </recommendedName>
</protein>
<evidence type="ECO:0000256" key="1">
    <source>
        <dbReference type="SAM" id="Phobius"/>
    </source>
</evidence>